<protein>
    <submittedName>
        <fullName evidence="2">ERBB3 kinase</fullName>
    </submittedName>
</protein>
<name>A0A7K4JQ38_GEOCA</name>
<dbReference type="Pfam" id="PF14843">
    <property type="entry name" value="GF_recep_IV"/>
    <property type="match status" value="1"/>
</dbReference>
<feature type="domain" description="Growth factor receptor" evidence="1">
    <location>
        <begin position="1"/>
        <end position="36"/>
    </location>
</feature>
<dbReference type="Proteomes" id="UP000531151">
    <property type="component" value="Unassembled WGS sequence"/>
</dbReference>
<keyword evidence="2" id="KW-0418">Kinase</keyword>
<dbReference type="OrthoDB" id="6219513at2759"/>
<dbReference type="Gene3D" id="2.10.220.10">
    <property type="entry name" value="Hormone Receptor, Insulin-like Growth Factor Receptor 1, Chain A, domain 2"/>
    <property type="match status" value="1"/>
</dbReference>
<sequence length="78" mass="8470">ERCPNGVLGERGHIYKYPNADHECRPCHENCTQGCVRCLGPLLRDCLGDALPISRKTPTVIAVMVVGGLFLSCSCVLL</sequence>
<feature type="non-terminal residue" evidence="2">
    <location>
        <position position="78"/>
    </location>
</feature>
<feature type="non-terminal residue" evidence="2">
    <location>
        <position position="1"/>
    </location>
</feature>
<keyword evidence="2" id="KW-0808">Transferase</keyword>
<evidence type="ECO:0000259" key="1">
    <source>
        <dbReference type="Pfam" id="PF14843"/>
    </source>
</evidence>
<organism evidence="2 3">
    <name type="scientific">Geococcyx californianus</name>
    <name type="common">Greater roadrunner</name>
    <name type="synonym">Saurothera californiana</name>
    <dbReference type="NCBI Taxonomy" id="8947"/>
    <lineage>
        <taxon>Eukaryota</taxon>
        <taxon>Metazoa</taxon>
        <taxon>Chordata</taxon>
        <taxon>Craniata</taxon>
        <taxon>Vertebrata</taxon>
        <taxon>Euteleostomi</taxon>
        <taxon>Archelosauria</taxon>
        <taxon>Archosauria</taxon>
        <taxon>Dinosauria</taxon>
        <taxon>Saurischia</taxon>
        <taxon>Theropoda</taxon>
        <taxon>Coelurosauria</taxon>
        <taxon>Aves</taxon>
        <taxon>Neognathae</taxon>
        <taxon>Neoaves</taxon>
        <taxon>Otidimorphae</taxon>
        <taxon>Cuculiformes</taxon>
        <taxon>Neomorphidae</taxon>
        <taxon>Geococcyx</taxon>
    </lineage>
</organism>
<dbReference type="AlphaFoldDB" id="A0A7K4JQ38"/>
<evidence type="ECO:0000313" key="2">
    <source>
        <dbReference type="EMBL" id="NWH67441.1"/>
    </source>
</evidence>
<accession>A0A7K4JQ38</accession>
<dbReference type="GO" id="GO:0016301">
    <property type="term" value="F:kinase activity"/>
    <property type="evidence" value="ECO:0007669"/>
    <property type="project" value="UniProtKB-KW"/>
</dbReference>
<dbReference type="InterPro" id="IPR032778">
    <property type="entry name" value="GF_recep_IV"/>
</dbReference>
<proteinExistence type="predicted"/>
<gene>
    <name evidence="2" type="primary">Erbb3_1</name>
    <name evidence="2" type="ORF">GEOCAL_R14133</name>
</gene>
<reference evidence="2 3" key="1">
    <citation type="submission" date="2019-09" db="EMBL/GenBank/DDBJ databases">
        <title>Bird 10,000 Genomes (B10K) Project - Family phase.</title>
        <authorList>
            <person name="Zhang G."/>
        </authorList>
    </citation>
    <scope>NUCLEOTIDE SEQUENCE [LARGE SCALE GENOMIC DNA]</scope>
    <source>
        <strain evidence="2">B10K-CU-031-07</strain>
        <tissue evidence="2">Muscle</tissue>
    </source>
</reference>
<keyword evidence="3" id="KW-1185">Reference proteome</keyword>
<evidence type="ECO:0000313" key="3">
    <source>
        <dbReference type="Proteomes" id="UP000531151"/>
    </source>
</evidence>
<comment type="caution">
    <text evidence="2">The sequence shown here is derived from an EMBL/GenBank/DDBJ whole genome shotgun (WGS) entry which is preliminary data.</text>
</comment>
<dbReference type="EMBL" id="VWPV01037898">
    <property type="protein sequence ID" value="NWH67441.1"/>
    <property type="molecule type" value="Genomic_DNA"/>
</dbReference>